<dbReference type="STRING" id="98765.A0A2R6NTZ4"/>
<dbReference type="PANTHER" id="PTHR43142">
    <property type="entry name" value="CARBOXYLIC ESTER HYDROLASE"/>
    <property type="match status" value="1"/>
</dbReference>
<accession>A0A2R6NTZ4</accession>
<dbReference type="AlphaFoldDB" id="A0A2R6NTZ4"/>
<protein>
    <recommendedName>
        <fullName evidence="3">Carboxylic ester hydrolase</fullName>
        <ecNumber evidence="3">3.1.1.-</ecNumber>
    </recommendedName>
</protein>
<feature type="domain" description="Carboxylesterase type B" evidence="4">
    <location>
        <begin position="1"/>
        <end position="386"/>
    </location>
</feature>
<dbReference type="InterPro" id="IPR002018">
    <property type="entry name" value="CarbesteraseB"/>
</dbReference>
<evidence type="ECO:0000259" key="4">
    <source>
        <dbReference type="Pfam" id="PF00135"/>
    </source>
</evidence>
<sequence>MFWIHGGAFTGGTGADPTFDGGNMASRGDVVMVTINYRLSTLGFLALDDGKTNGNFGIADIITALEWVNEHISSFGGDPDRITIFGQSAGAAAVRALLGSPKAIGKYAGAIQMSNLAGLGYATTYSLYDTIPQEVATVAEPIMQSVNCTEGDVLACLKTVDGNTLVNLPTVARFVVVDGTFVTHDELILDGTAPVANIHHMMGFMRDDGAAFISNPTTSNLMLAVEEAGLPGAIATSPLFPMPNISTNALDNVFNVTARGATDGLFRCLDQATAVSAIQHNLFKSMWFYEFNRSYQTPGFDPNAPRCDAPVDAAHPNGDPDKEYYNGELFYVFGNLPSDLPLRDDKDLPFMQMQLDTWTSFARTFNPNPEPAFLDVRGYTASAKQLSAQEEWVAVTKSNINTKPLRQLEWPSFMTEFKEQSQCSFLNFSLNSFG</sequence>
<dbReference type="InterPro" id="IPR029058">
    <property type="entry name" value="AB_hydrolase_fold"/>
</dbReference>
<reference evidence="5 6" key="1">
    <citation type="submission" date="2018-02" db="EMBL/GenBank/DDBJ databases">
        <title>Genome sequence of the basidiomycete white-rot fungus Phlebia centrifuga.</title>
        <authorList>
            <person name="Granchi Z."/>
            <person name="Peng M."/>
            <person name="de Vries R.P."/>
            <person name="Hilden K."/>
            <person name="Makela M.R."/>
            <person name="Grigoriev I."/>
            <person name="Riley R."/>
        </authorList>
    </citation>
    <scope>NUCLEOTIDE SEQUENCE [LARGE SCALE GENOMIC DNA]</scope>
    <source>
        <strain evidence="5 6">FBCC195</strain>
    </source>
</reference>
<comment type="caution">
    <text evidence="5">The sequence shown here is derived from an EMBL/GenBank/DDBJ whole genome shotgun (WGS) entry which is preliminary data.</text>
</comment>
<dbReference type="EC" id="3.1.1.-" evidence="3"/>
<keyword evidence="6" id="KW-1185">Reference proteome</keyword>
<dbReference type="OrthoDB" id="408631at2759"/>
<dbReference type="Pfam" id="PF00135">
    <property type="entry name" value="COesterase"/>
    <property type="match status" value="1"/>
</dbReference>
<proteinExistence type="inferred from homology"/>
<dbReference type="PANTHER" id="PTHR43142:SF3">
    <property type="entry name" value="PUTATIVE (AFU_ORTHOLOGUE AFUA_3G09070)-RELATED"/>
    <property type="match status" value="1"/>
</dbReference>
<evidence type="ECO:0000256" key="1">
    <source>
        <dbReference type="ARBA" id="ARBA00005964"/>
    </source>
</evidence>
<evidence type="ECO:0000256" key="2">
    <source>
        <dbReference type="ARBA" id="ARBA00022801"/>
    </source>
</evidence>
<comment type="similarity">
    <text evidence="1 3">Belongs to the type-B carboxylesterase/lipase family.</text>
</comment>
<dbReference type="Gene3D" id="3.40.50.1820">
    <property type="entry name" value="alpha/beta hydrolase"/>
    <property type="match status" value="1"/>
</dbReference>
<dbReference type="GO" id="GO:0016787">
    <property type="term" value="F:hydrolase activity"/>
    <property type="evidence" value="ECO:0007669"/>
    <property type="project" value="UniProtKB-KW"/>
</dbReference>
<evidence type="ECO:0000313" key="6">
    <source>
        <dbReference type="Proteomes" id="UP000186601"/>
    </source>
</evidence>
<dbReference type="Proteomes" id="UP000186601">
    <property type="component" value="Unassembled WGS sequence"/>
</dbReference>
<evidence type="ECO:0000313" key="5">
    <source>
        <dbReference type="EMBL" id="PSR76616.1"/>
    </source>
</evidence>
<dbReference type="EMBL" id="MLYV02000838">
    <property type="protein sequence ID" value="PSR76616.1"/>
    <property type="molecule type" value="Genomic_DNA"/>
</dbReference>
<keyword evidence="2 3" id="KW-0378">Hydrolase</keyword>
<organism evidence="5 6">
    <name type="scientific">Hermanssonia centrifuga</name>
    <dbReference type="NCBI Taxonomy" id="98765"/>
    <lineage>
        <taxon>Eukaryota</taxon>
        <taxon>Fungi</taxon>
        <taxon>Dikarya</taxon>
        <taxon>Basidiomycota</taxon>
        <taxon>Agaricomycotina</taxon>
        <taxon>Agaricomycetes</taxon>
        <taxon>Polyporales</taxon>
        <taxon>Meruliaceae</taxon>
        <taxon>Hermanssonia</taxon>
    </lineage>
</organism>
<dbReference type="SUPFAM" id="SSF53474">
    <property type="entry name" value="alpha/beta-Hydrolases"/>
    <property type="match status" value="1"/>
</dbReference>
<dbReference type="PROSITE" id="PS00122">
    <property type="entry name" value="CARBOXYLESTERASE_B_1"/>
    <property type="match status" value="1"/>
</dbReference>
<dbReference type="InterPro" id="IPR019826">
    <property type="entry name" value="Carboxylesterase_B_AS"/>
</dbReference>
<name>A0A2R6NTZ4_9APHY</name>
<gene>
    <name evidence="5" type="ORF">PHLCEN_2v8374</name>
</gene>
<evidence type="ECO:0000256" key="3">
    <source>
        <dbReference type="RuleBase" id="RU361235"/>
    </source>
</evidence>